<feature type="transmembrane region" description="Helical" evidence="1">
    <location>
        <begin position="428"/>
        <end position="448"/>
    </location>
</feature>
<name>A0A0B9H4Y3_9GAMM</name>
<dbReference type="PANTHER" id="PTHR40940">
    <property type="entry name" value="PROTEIN BATD-RELATED"/>
    <property type="match status" value="1"/>
</dbReference>
<keyword evidence="1" id="KW-0812">Transmembrane</keyword>
<proteinExistence type="predicted"/>
<comment type="caution">
    <text evidence="3">The sequence shown here is derived from an EMBL/GenBank/DDBJ whole genome shotgun (WGS) entry which is preliminary data.</text>
</comment>
<keyword evidence="1" id="KW-0472">Membrane</keyword>
<keyword evidence="2" id="KW-0732">Signal</keyword>
<organism evidence="3 4">
    <name type="scientific">Photobacterium gaetbulicola</name>
    <dbReference type="NCBI Taxonomy" id="1295392"/>
    <lineage>
        <taxon>Bacteria</taxon>
        <taxon>Pseudomonadati</taxon>
        <taxon>Pseudomonadota</taxon>
        <taxon>Gammaproteobacteria</taxon>
        <taxon>Vibrionales</taxon>
        <taxon>Vibrionaceae</taxon>
        <taxon>Photobacterium</taxon>
    </lineage>
</organism>
<protein>
    <submittedName>
        <fullName evidence="3">BatD</fullName>
    </submittedName>
</protein>
<evidence type="ECO:0000256" key="1">
    <source>
        <dbReference type="SAM" id="Phobius"/>
    </source>
</evidence>
<dbReference type="Proteomes" id="UP000031278">
    <property type="component" value="Unassembled WGS sequence"/>
</dbReference>
<evidence type="ECO:0000313" key="3">
    <source>
        <dbReference type="EMBL" id="KHT63957.1"/>
    </source>
</evidence>
<evidence type="ECO:0000256" key="2">
    <source>
        <dbReference type="SAM" id="SignalP"/>
    </source>
</evidence>
<reference evidence="3 4" key="1">
    <citation type="submission" date="2014-12" db="EMBL/GenBank/DDBJ databases">
        <title>Genome sequencing of Photobacterium gaetbulicola AD005a.</title>
        <authorList>
            <person name="Adrian T.G.S."/>
            <person name="Chan K.G."/>
        </authorList>
    </citation>
    <scope>NUCLEOTIDE SEQUENCE [LARGE SCALE GENOMIC DNA]</scope>
    <source>
        <strain evidence="3 4">AD005a</strain>
    </source>
</reference>
<feature type="chain" id="PRO_5002146694" evidence="2">
    <location>
        <begin position="38"/>
        <end position="563"/>
    </location>
</feature>
<dbReference type="AlphaFoldDB" id="A0A0B9H4Y3"/>
<gene>
    <name evidence="3" type="ORF">RJ45_09285</name>
</gene>
<keyword evidence="1" id="KW-1133">Transmembrane helix</keyword>
<dbReference type="InterPro" id="IPR025738">
    <property type="entry name" value="BatD"/>
</dbReference>
<accession>A0A0B9H4Y3</accession>
<dbReference type="Pfam" id="PF13584">
    <property type="entry name" value="BatD"/>
    <property type="match status" value="1"/>
</dbReference>
<feature type="signal peptide" evidence="2">
    <location>
        <begin position="1"/>
        <end position="37"/>
    </location>
</feature>
<dbReference type="PANTHER" id="PTHR40940:SF1">
    <property type="entry name" value="PROTEIN BATD"/>
    <property type="match status" value="1"/>
</dbReference>
<evidence type="ECO:0000313" key="4">
    <source>
        <dbReference type="Proteomes" id="UP000031278"/>
    </source>
</evidence>
<sequence length="563" mass="63370">MIILNMFNFKRTFHMATHWLKWLFLGWLLSFSMSSYAAQAVATVSKNIVGVNEVFQLTISVDDNVNTNALDLSVLDDDFNYGSPSVSSGTSFVNGVVTRQTEWKIAVAAKEIGEFTIPSFRVGASQTDPITMTVMKSANKTATSSSKPEIRIDAESNKDHLYVGESIRYTVRIRIGEQMSQAALQAPSGDGLNVKQLGEDRQVETVLNGRRYLIITRDYQITANKAGDILLRGAKFTGNLIKGNRGFGSTLQIPFEQQADDLTLSVQAKPADYQGLWLPTEALELEQQWQPDVKEIKVGEPVSRTITLRIKNAEQSSLPNLNLQYPDSVRVYDETPIYGSDNDFTFMTIKQVIIPRQAGEITLPALSINWWNTASSRQETSNIDGLTLTVLPGDPSTQAYLPPQALQLDNAEQVPGNVQTEIIHDRGWWPWLSLCLGLLWVATVLLWLTEKNKSKQRTQKSDSKYHESLLTPVDGMIKSLEQNQPVQLQSYFHQWSRQNPNHPRFKELDTAIQNIMKSHYSKNKHQVSEQIQRKTLEIMQDLNKNTVNIVKNKSSALEPITPD</sequence>
<dbReference type="EMBL" id="JWLZ01000146">
    <property type="protein sequence ID" value="KHT63957.1"/>
    <property type="molecule type" value="Genomic_DNA"/>
</dbReference>